<keyword evidence="6" id="KW-1185">Reference proteome</keyword>
<sequence length="578" mass="67736">MSENTINLGDAQEAQRWFEKSRSLEFGEGQEDLEARLLLRTGRLGEMTRRLERRRRGSRKENRPPKSHRETDLLLSYVYALLGRGKEAKSHASEGIMQGVRFQAPFVEACGWMRLGHAVQIQDKYDQRLASTCYQTALEMMEEMNISRGKAEPYMGLSLLYGKKRALEPAIKYAKLGLKETEKVDDLWLSTWIHICKAIAYIYANKEVEAFQVLDKCNGQFQLCGDSYGLTVTTLWQAFVSYRLQDETRFYPYVHHFLQLVEKEGYDELLQASTLFGPVDVQQLSPMLLDAYHQRKQDQPFLHHLMLQLGVDEGRTTHPGFTLRIQTFKEFKVFRGEEEILEKDWKRGKAKELLQLFVTKRKHLLQREEIYDLLWENQLEEVATRDFKVALNTLNKVLEPDRVARSTPFFIQRHERAYGLNLAAPFQLDAAEFERGVGKGIETKNPQEAIKLLTMALELYEGDYLPERMHEDWCIEERERLQVLYLRGAEKLAHLYLKEEEYDLCIEAAERILEKDRCWEEAYRLLMEAYHRKQNRAMVIYYFDKCKSVLEEELGVLPMENTKQLLEAVLSKGRSLPE</sequence>
<dbReference type="Gene3D" id="1.25.40.10">
    <property type="entry name" value="Tetratricopeptide repeat domain"/>
    <property type="match status" value="2"/>
</dbReference>
<evidence type="ECO:0000256" key="2">
    <source>
        <dbReference type="ARBA" id="ARBA00023163"/>
    </source>
</evidence>
<evidence type="ECO:0000256" key="3">
    <source>
        <dbReference type="SAM" id="MobiDB-lite"/>
    </source>
</evidence>
<feature type="domain" description="Bacterial transcriptional activator" evidence="4">
    <location>
        <begin position="428"/>
        <end position="570"/>
    </location>
</feature>
<dbReference type="SMART" id="SM01043">
    <property type="entry name" value="BTAD"/>
    <property type="match status" value="1"/>
</dbReference>
<accession>A0ABU0A1R6</accession>
<dbReference type="Pfam" id="PF03704">
    <property type="entry name" value="BTAD"/>
    <property type="match status" value="1"/>
</dbReference>
<evidence type="ECO:0000313" key="5">
    <source>
        <dbReference type="EMBL" id="MDQ0257433.1"/>
    </source>
</evidence>
<dbReference type="InterPro" id="IPR036388">
    <property type="entry name" value="WH-like_DNA-bd_sf"/>
</dbReference>
<comment type="caution">
    <text evidence="5">The sequence shown here is derived from an EMBL/GenBank/DDBJ whole genome shotgun (WGS) entry which is preliminary data.</text>
</comment>
<keyword evidence="5" id="KW-0238">DNA-binding</keyword>
<feature type="compositionally biased region" description="Basic and acidic residues" evidence="3">
    <location>
        <begin position="59"/>
        <end position="69"/>
    </location>
</feature>
<dbReference type="InterPro" id="IPR051677">
    <property type="entry name" value="AfsR-DnrI-RedD_regulator"/>
</dbReference>
<evidence type="ECO:0000313" key="6">
    <source>
        <dbReference type="Proteomes" id="UP001230005"/>
    </source>
</evidence>
<dbReference type="InterPro" id="IPR011990">
    <property type="entry name" value="TPR-like_helical_dom_sf"/>
</dbReference>
<dbReference type="Gene3D" id="1.10.10.10">
    <property type="entry name" value="Winged helix-like DNA-binding domain superfamily/Winged helix DNA-binding domain"/>
    <property type="match status" value="1"/>
</dbReference>
<organism evidence="5 6">
    <name type="scientific">Evansella vedderi</name>
    <dbReference type="NCBI Taxonomy" id="38282"/>
    <lineage>
        <taxon>Bacteria</taxon>
        <taxon>Bacillati</taxon>
        <taxon>Bacillota</taxon>
        <taxon>Bacilli</taxon>
        <taxon>Bacillales</taxon>
        <taxon>Bacillaceae</taxon>
        <taxon>Evansella</taxon>
    </lineage>
</organism>
<evidence type="ECO:0000259" key="4">
    <source>
        <dbReference type="SMART" id="SM01043"/>
    </source>
</evidence>
<keyword evidence="2" id="KW-0804">Transcription</keyword>
<dbReference type="PANTHER" id="PTHR35807:SF2">
    <property type="entry name" value="TRANSCRIPTIONAL ACTIVATOR DOMAIN"/>
    <property type="match status" value="1"/>
</dbReference>
<dbReference type="EMBL" id="JAUSUG010000027">
    <property type="protein sequence ID" value="MDQ0257433.1"/>
    <property type="molecule type" value="Genomic_DNA"/>
</dbReference>
<protein>
    <submittedName>
        <fullName evidence="5">DNA-binding SARP family transcriptional activator</fullName>
    </submittedName>
</protein>
<reference evidence="5 6" key="1">
    <citation type="submission" date="2023-07" db="EMBL/GenBank/DDBJ databases">
        <title>Genomic Encyclopedia of Type Strains, Phase IV (KMG-IV): sequencing the most valuable type-strain genomes for metagenomic binning, comparative biology and taxonomic classification.</title>
        <authorList>
            <person name="Goeker M."/>
        </authorList>
    </citation>
    <scope>NUCLEOTIDE SEQUENCE [LARGE SCALE GENOMIC DNA]</scope>
    <source>
        <strain evidence="5 6">DSM 9768</strain>
    </source>
</reference>
<keyword evidence="1" id="KW-0805">Transcription regulation</keyword>
<dbReference type="InterPro" id="IPR016032">
    <property type="entry name" value="Sig_transdc_resp-reg_C-effctor"/>
</dbReference>
<dbReference type="RefSeq" id="WP_307331123.1">
    <property type="nucleotide sequence ID" value="NZ_JAUSUG010000027.1"/>
</dbReference>
<dbReference type="InterPro" id="IPR005158">
    <property type="entry name" value="BTAD"/>
</dbReference>
<name>A0ABU0A1R6_9BACI</name>
<feature type="region of interest" description="Disordered" evidence="3">
    <location>
        <begin position="49"/>
        <end position="69"/>
    </location>
</feature>
<dbReference type="SUPFAM" id="SSF48452">
    <property type="entry name" value="TPR-like"/>
    <property type="match status" value="2"/>
</dbReference>
<dbReference type="Proteomes" id="UP001230005">
    <property type="component" value="Unassembled WGS sequence"/>
</dbReference>
<dbReference type="GO" id="GO:0003677">
    <property type="term" value="F:DNA binding"/>
    <property type="evidence" value="ECO:0007669"/>
    <property type="project" value="UniProtKB-KW"/>
</dbReference>
<evidence type="ECO:0000256" key="1">
    <source>
        <dbReference type="ARBA" id="ARBA00023015"/>
    </source>
</evidence>
<dbReference type="PANTHER" id="PTHR35807">
    <property type="entry name" value="TRANSCRIPTIONAL REGULATOR REDD-RELATED"/>
    <property type="match status" value="1"/>
</dbReference>
<dbReference type="SUPFAM" id="SSF46894">
    <property type="entry name" value="C-terminal effector domain of the bipartite response regulators"/>
    <property type="match status" value="1"/>
</dbReference>
<gene>
    <name evidence="5" type="ORF">J2S74_004891</name>
</gene>
<proteinExistence type="predicted"/>